<feature type="non-terminal residue" evidence="2">
    <location>
        <position position="133"/>
    </location>
</feature>
<sequence length="133" mass="14818">MCLRSSCSASKNALNRTYNCCIDNQEYCTTNRKGLKSQGAGKSDEQANTNPEDPFVTPLPLEKSLPGFAPEKSTLKRRPGRPKKKSSFSSAPTFTTADENQINHIGQCICFQIQLKIENALVNVFYQLVDVFH</sequence>
<evidence type="ECO:0000256" key="1">
    <source>
        <dbReference type="SAM" id="MobiDB-lite"/>
    </source>
</evidence>
<dbReference type="Proteomes" id="UP000837857">
    <property type="component" value="Chromosome 1"/>
</dbReference>
<evidence type="ECO:0000313" key="3">
    <source>
        <dbReference type="Proteomes" id="UP000837857"/>
    </source>
</evidence>
<evidence type="ECO:0000313" key="2">
    <source>
        <dbReference type="EMBL" id="CAH2035625.1"/>
    </source>
</evidence>
<organism evidence="2 3">
    <name type="scientific">Iphiclides podalirius</name>
    <name type="common">scarce swallowtail</name>
    <dbReference type="NCBI Taxonomy" id="110791"/>
    <lineage>
        <taxon>Eukaryota</taxon>
        <taxon>Metazoa</taxon>
        <taxon>Ecdysozoa</taxon>
        <taxon>Arthropoda</taxon>
        <taxon>Hexapoda</taxon>
        <taxon>Insecta</taxon>
        <taxon>Pterygota</taxon>
        <taxon>Neoptera</taxon>
        <taxon>Endopterygota</taxon>
        <taxon>Lepidoptera</taxon>
        <taxon>Glossata</taxon>
        <taxon>Ditrysia</taxon>
        <taxon>Papilionoidea</taxon>
        <taxon>Papilionidae</taxon>
        <taxon>Papilioninae</taxon>
        <taxon>Iphiclides</taxon>
    </lineage>
</organism>
<reference evidence="2" key="1">
    <citation type="submission" date="2022-03" db="EMBL/GenBank/DDBJ databases">
        <authorList>
            <person name="Martin H S."/>
        </authorList>
    </citation>
    <scope>NUCLEOTIDE SEQUENCE</scope>
</reference>
<accession>A0ABN8HL98</accession>
<gene>
    <name evidence="2" type="ORF">IPOD504_LOCUS634</name>
</gene>
<name>A0ABN8HL98_9NEOP</name>
<feature type="compositionally biased region" description="Basic residues" evidence="1">
    <location>
        <begin position="75"/>
        <end position="86"/>
    </location>
</feature>
<protein>
    <submittedName>
        <fullName evidence="2">Uncharacterized protein</fullName>
    </submittedName>
</protein>
<feature type="region of interest" description="Disordered" evidence="1">
    <location>
        <begin position="33"/>
        <end position="93"/>
    </location>
</feature>
<dbReference type="EMBL" id="OW152813">
    <property type="protein sequence ID" value="CAH2035625.1"/>
    <property type="molecule type" value="Genomic_DNA"/>
</dbReference>
<keyword evidence="3" id="KW-1185">Reference proteome</keyword>
<proteinExistence type="predicted"/>